<protein>
    <submittedName>
        <fullName evidence="2">Uncharacterized protein</fullName>
    </submittedName>
</protein>
<gene>
    <name evidence="2" type="ORF">MYF79_12805</name>
</gene>
<evidence type="ECO:0000256" key="1">
    <source>
        <dbReference type="SAM" id="Phobius"/>
    </source>
</evidence>
<proteinExistence type="predicted"/>
<keyword evidence="1" id="KW-0472">Membrane</keyword>
<reference evidence="2 3" key="1">
    <citation type="submission" date="2022-04" db="EMBL/GenBank/DDBJ databases">
        <title>The arsenic-methylating capacity of Chitinophaga filiformis YT5 during chitin decomposition.</title>
        <authorList>
            <person name="Chen G."/>
            <person name="Liang Y."/>
        </authorList>
    </citation>
    <scope>NUCLEOTIDE SEQUENCE [LARGE SCALE GENOMIC DNA]</scope>
    <source>
        <strain evidence="2 3">YT5</strain>
    </source>
</reference>
<name>A0ABY4I9B9_CHIFI</name>
<keyword evidence="3" id="KW-1185">Reference proteome</keyword>
<keyword evidence="1" id="KW-0812">Transmembrane</keyword>
<dbReference type="EMBL" id="CP095855">
    <property type="protein sequence ID" value="UPK72165.1"/>
    <property type="molecule type" value="Genomic_DNA"/>
</dbReference>
<evidence type="ECO:0000313" key="2">
    <source>
        <dbReference type="EMBL" id="UPK72165.1"/>
    </source>
</evidence>
<sequence length="216" mass="25361">MGNKSFYDLDYIIEINEQRLEQYANLHQKSVDRFTTLLVIYSAFCIFLVPIIQTLFFSTEQYHWSYYCSFYLFCVLSGVSVVNSVLLLSPEALYVLIAPSVYYTRIKQIFEKKGIPSIQTDTIIKTYYIMELEKAVVASRLKLNRKTSFYNWAFRFAIMACIPYLHCIWMEINSEKKTILKKEAINNLSSFTKTNHICGGRENQNTRKSMMSWSII</sequence>
<feature type="transmembrane region" description="Helical" evidence="1">
    <location>
        <begin position="70"/>
        <end position="89"/>
    </location>
</feature>
<keyword evidence="1" id="KW-1133">Transmembrane helix</keyword>
<evidence type="ECO:0000313" key="3">
    <source>
        <dbReference type="Proteomes" id="UP000830198"/>
    </source>
</evidence>
<dbReference type="RefSeq" id="WP_247814247.1">
    <property type="nucleotide sequence ID" value="NZ_CP095855.1"/>
</dbReference>
<accession>A0ABY4I9B9</accession>
<feature type="transmembrane region" description="Helical" evidence="1">
    <location>
        <begin position="152"/>
        <end position="172"/>
    </location>
</feature>
<dbReference type="Proteomes" id="UP000830198">
    <property type="component" value="Chromosome"/>
</dbReference>
<feature type="transmembrane region" description="Helical" evidence="1">
    <location>
        <begin position="38"/>
        <end position="58"/>
    </location>
</feature>
<organism evidence="2 3">
    <name type="scientific">Chitinophaga filiformis</name>
    <name type="common">Myxococcus filiformis</name>
    <name type="synonym">Flexibacter filiformis</name>
    <dbReference type="NCBI Taxonomy" id="104663"/>
    <lineage>
        <taxon>Bacteria</taxon>
        <taxon>Pseudomonadati</taxon>
        <taxon>Bacteroidota</taxon>
        <taxon>Chitinophagia</taxon>
        <taxon>Chitinophagales</taxon>
        <taxon>Chitinophagaceae</taxon>
        <taxon>Chitinophaga</taxon>
    </lineage>
</organism>